<dbReference type="PROSITE" id="PS00028">
    <property type="entry name" value="ZINC_FINGER_C2H2_1"/>
    <property type="match status" value="1"/>
</dbReference>
<feature type="coiled-coil region" evidence="1">
    <location>
        <begin position="118"/>
        <end position="188"/>
    </location>
</feature>
<reference evidence="5" key="1">
    <citation type="journal article" date="2021" name="J Fungi (Basel)">
        <title>Virulence traits and population genomics of the black yeast Aureobasidium melanogenum.</title>
        <authorList>
            <person name="Cernosa A."/>
            <person name="Sun X."/>
            <person name="Gostincar C."/>
            <person name="Fang C."/>
            <person name="Gunde-Cimerman N."/>
            <person name="Song Z."/>
        </authorList>
    </citation>
    <scope>NUCLEOTIDE SEQUENCE</scope>
    <source>
        <strain evidence="5">EXF-9298</strain>
    </source>
</reference>
<sequence length="467" mass="52860">MADPFSIAVSVGGLVSLGIQLVQGLSQYAGSALDSKGRIKAISTDIDITVQVVQTLDTTIQDEANRAMMKDDAARLIQETIAQCRDIFTKIQSTLPEYSAAGPRKRHVIIWPFIEPKLDLLRGNLEKLKTSLQLLMNVIILAAMSKRHADQAVLNQQRLEIEKLLKEKAAAELRLEGLERNYTQILAADSPASTSSDKGHMPSVTQQSEFIGLAEVERSSDSEHTDRDQPLEADRKASLAENHTQNDSLMTDLYCDYTACLQQIKMLQTSLEAALNEMFDPATGFPTVNPRLTSHDRRLLARTVDKSARETLKCLNQRILQESPNTKVMKHHKPLQLDRSSENDTFLLPECQENWLRPDYQDGRLQVEEKYSINEGSILDTDDWAIVSNPDQISSPTSQRDYKQVLSEGPLKCFSCNICSCRFLRWEHFKRHNDSHFTYGKLFEYDNYEKTFDNLYSIGADSYKSAF</sequence>
<protein>
    <recommendedName>
        <fullName evidence="4">C2H2-type domain-containing protein</fullName>
    </recommendedName>
</protein>
<name>A0A9P8FC90_AURME</name>
<proteinExistence type="predicted"/>
<dbReference type="PANTHER" id="PTHR36167">
    <property type="entry name" value="C2H2 FINGER DOMAIN TRANSCRIPTION FACTOR (EUROFUNG)-RELATED"/>
    <property type="match status" value="1"/>
</dbReference>
<feature type="signal peptide" evidence="3">
    <location>
        <begin position="1"/>
        <end position="24"/>
    </location>
</feature>
<dbReference type="GO" id="GO:0006355">
    <property type="term" value="P:regulation of DNA-templated transcription"/>
    <property type="evidence" value="ECO:0007669"/>
    <property type="project" value="InterPro"/>
</dbReference>
<keyword evidence="3" id="KW-0732">Signal</keyword>
<dbReference type="InterPro" id="IPR039327">
    <property type="entry name" value="CON7-like"/>
</dbReference>
<evidence type="ECO:0000313" key="5">
    <source>
        <dbReference type="EMBL" id="KAG9969002.1"/>
    </source>
</evidence>
<reference evidence="5" key="2">
    <citation type="submission" date="2021-08" db="EMBL/GenBank/DDBJ databases">
        <authorList>
            <person name="Gostincar C."/>
            <person name="Sun X."/>
            <person name="Song Z."/>
            <person name="Gunde-Cimerman N."/>
        </authorList>
    </citation>
    <scope>NUCLEOTIDE SEQUENCE</scope>
    <source>
        <strain evidence="5">EXF-9298</strain>
    </source>
</reference>
<evidence type="ECO:0000259" key="4">
    <source>
        <dbReference type="PROSITE" id="PS00028"/>
    </source>
</evidence>
<dbReference type="AlphaFoldDB" id="A0A9P8FC90"/>
<dbReference type="PANTHER" id="PTHR36167:SF4">
    <property type="entry name" value="FUNGAL N-TERMINAL DOMAIN-CONTAINING PROTEIN"/>
    <property type="match status" value="1"/>
</dbReference>
<keyword evidence="6" id="KW-1185">Reference proteome</keyword>
<evidence type="ECO:0000256" key="1">
    <source>
        <dbReference type="SAM" id="Coils"/>
    </source>
</evidence>
<dbReference type="InterPro" id="IPR013087">
    <property type="entry name" value="Znf_C2H2_type"/>
</dbReference>
<evidence type="ECO:0000256" key="2">
    <source>
        <dbReference type="SAM" id="MobiDB-lite"/>
    </source>
</evidence>
<evidence type="ECO:0000313" key="6">
    <source>
        <dbReference type="Proteomes" id="UP000729357"/>
    </source>
</evidence>
<gene>
    <name evidence="5" type="ORF">KCU98_g15376</name>
</gene>
<feature type="region of interest" description="Disordered" evidence="2">
    <location>
        <begin position="216"/>
        <end position="243"/>
    </location>
</feature>
<feature type="non-terminal residue" evidence="5">
    <location>
        <position position="1"/>
    </location>
</feature>
<evidence type="ECO:0000256" key="3">
    <source>
        <dbReference type="SAM" id="SignalP"/>
    </source>
</evidence>
<feature type="chain" id="PRO_5040468798" description="C2H2-type domain-containing protein" evidence="3">
    <location>
        <begin position="25"/>
        <end position="467"/>
    </location>
</feature>
<comment type="caution">
    <text evidence="5">The sequence shown here is derived from an EMBL/GenBank/DDBJ whole genome shotgun (WGS) entry which is preliminary data.</text>
</comment>
<accession>A0A9P8FC90</accession>
<dbReference type="EMBL" id="JAHFXS010003247">
    <property type="protein sequence ID" value="KAG9969002.1"/>
    <property type="molecule type" value="Genomic_DNA"/>
</dbReference>
<dbReference type="Proteomes" id="UP000729357">
    <property type="component" value="Unassembled WGS sequence"/>
</dbReference>
<feature type="domain" description="C2H2-type" evidence="4">
    <location>
        <begin position="416"/>
        <end position="436"/>
    </location>
</feature>
<keyword evidence="1" id="KW-0175">Coiled coil</keyword>
<organism evidence="5 6">
    <name type="scientific">Aureobasidium melanogenum</name>
    <name type="common">Aureobasidium pullulans var. melanogenum</name>
    <dbReference type="NCBI Taxonomy" id="46634"/>
    <lineage>
        <taxon>Eukaryota</taxon>
        <taxon>Fungi</taxon>
        <taxon>Dikarya</taxon>
        <taxon>Ascomycota</taxon>
        <taxon>Pezizomycotina</taxon>
        <taxon>Dothideomycetes</taxon>
        <taxon>Dothideomycetidae</taxon>
        <taxon>Dothideales</taxon>
        <taxon>Saccotheciaceae</taxon>
        <taxon>Aureobasidium</taxon>
    </lineage>
</organism>
<feature type="compositionally biased region" description="Basic and acidic residues" evidence="2">
    <location>
        <begin position="216"/>
        <end position="238"/>
    </location>
</feature>